<dbReference type="OrthoDB" id="3638037at2"/>
<dbReference type="RefSeq" id="WP_144757475.1">
    <property type="nucleotide sequence ID" value="NZ_VMNW02000054.1"/>
</dbReference>
<evidence type="ECO:0000313" key="2">
    <source>
        <dbReference type="EMBL" id="KAA9155802.1"/>
    </source>
</evidence>
<dbReference type="AlphaFoldDB" id="A0A5N0UY54"/>
<sequence>MVVPYNLFTMETLDGMIAAEQANVPKLAAAAKMWTDVRQWIGDAQVQVKSRIGELSPQWKDDKGHLFEVKAQGLVNDLKTWGERLDAAQIPQHLTSLASSIVDAGAKVAEASGAYYAALGNPLTAPSALGFWQAAATRMTVLGGQYDQTMLRVATGVGIEDPSQVLADYLPQASSEGNSPQDIIKAATAGVGAASAGMDTLSALQDLGSSLDTSGTDASGIDTSGLGTTVGASGSANLGGSTGLTLAGLAPATSSIPTVSAGFSAGAIPSVGTPPVASGSMGFVAGAAGTAGLMSVAKPVAGKRAPSLASEPEAGWAENAATKSGTGTVSPMMPHTGGSSGTLQPSSADEPGSRSNGVRKSTSANGVPSRLRGRAGTGEPAGDFTLARRRGEDDTTSGSVQLLDEDLWRLIN</sequence>
<gene>
    <name evidence="2" type="ORF">FPZ12_029145</name>
</gene>
<accession>A0A5N0UY54</accession>
<evidence type="ECO:0000256" key="1">
    <source>
        <dbReference type="SAM" id="MobiDB-lite"/>
    </source>
</evidence>
<evidence type="ECO:0008006" key="4">
    <source>
        <dbReference type="Google" id="ProtNLM"/>
    </source>
</evidence>
<dbReference type="Proteomes" id="UP000319769">
    <property type="component" value="Unassembled WGS sequence"/>
</dbReference>
<feature type="compositionally biased region" description="Polar residues" evidence="1">
    <location>
        <begin position="341"/>
        <end position="366"/>
    </location>
</feature>
<keyword evidence="3" id="KW-1185">Reference proteome</keyword>
<proteinExistence type="predicted"/>
<reference evidence="2" key="1">
    <citation type="submission" date="2019-09" db="EMBL/GenBank/DDBJ databases">
        <authorList>
            <person name="Teo W.F.A."/>
            <person name="Duangmal K."/>
        </authorList>
    </citation>
    <scope>NUCLEOTIDE SEQUENCE [LARGE SCALE GENOMIC DNA]</scope>
    <source>
        <strain evidence="2">K81G1</strain>
    </source>
</reference>
<name>A0A5N0UY54_9PSEU</name>
<protein>
    <recommendedName>
        <fullName evidence="4">PPE domain-containing protein</fullName>
    </recommendedName>
</protein>
<feature type="region of interest" description="Disordered" evidence="1">
    <location>
        <begin position="308"/>
        <end position="398"/>
    </location>
</feature>
<organism evidence="2 3">
    <name type="scientific">Amycolatopsis acidicola</name>
    <dbReference type="NCBI Taxonomy" id="2596893"/>
    <lineage>
        <taxon>Bacteria</taxon>
        <taxon>Bacillati</taxon>
        <taxon>Actinomycetota</taxon>
        <taxon>Actinomycetes</taxon>
        <taxon>Pseudonocardiales</taxon>
        <taxon>Pseudonocardiaceae</taxon>
        <taxon>Amycolatopsis</taxon>
    </lineage>
</organism>
<dbReference type="EMBL" id="VMNW02000054">
    <property type="protein sequence ID" value="KAA9155802.1"/>
    <property type="molecule type" value="Genomic_DNA"/>
</dbReference>
<evidence type="ECO:0000313" key="3">
    <source>
        <dbReference type="Proteomes" id="UP000319769"/>
    </source>
</evidence>
<comment type="caution">
    <text evidence="2">The sequence shown here is derived from an EMBL/GenBank/DDBJ whole genome shotgun (WGS) entry which is preliminary data.</text>
</comment>